<organism evidence="1 2">
    <name type="scientific">Durusdinium trenchii</name>
    <dbReference type="NCBI Taxonomy" id="1381693"/>
    <lineage>
        <taxon>Eukaryota</taxon>
        <taxon>Sar</taxon>
        <taxon>Alveolata</taxon>
        <taxon>Dinophyceae</taxon>
        <taxon>Suessiales</taxon>
        <taxon>Symbiodiniaceae</taxon>
        <taxon>Durusdinium</taxon>
    </lineage>
</organism>
<dbReference type="EMBL" id="CAXAMN010006557">
    <property type="protein sequence ID" value="CAK9018065.1"/>
    <property type="molecule type" value="Genomic_DNA"/>
</dbReference>
<sequence length="113" mass="12534">MRSAAVLNFGPRLGAAQQRRSAAAPLAGLVQLALPTSHLLRDLWRSVPSFKRSMTHERVLELSPSDNTADPLEWNADCWMPQMELLGRAGKTYWEHLLGGARSIMRPSEKPAS</sequence>
<name>A0ABP0JV02_9DINO</name>
<keyword evidence="2" id="KW-1185">Reference proteome</keyword>
<reference evidence="1 2" key="1">
    <citation type="submission" date="2024-02" db="EMBL/GenBank/DDBJ databases">
        <authorList>
            <person name="Chen Y."/>
            <person name="Shah S."/>
            <person name="Dougan E. K."/>
            <person name="Thang M."/>
            <person name="Chan C."/>
        </authorList>
    </citation>
    <scope>NUCLEOTIDE SEQUENCE [LARGE SCALE GENOMIC DNA]</scope>
</reference>
<proteinExistence type="predicted"/>
<accession>A0ABP0JV02</accession>
<evidence type="ECO:0000313" key="2">
    <source>
        <dbReference type="Proteomes" id="UP001642484"/>
    </source>
</evidence>
<protein>
    <submittedName>
        <fullName evidence="1">Uncharacterized protein</fullName>
    </submittedName>
</protein>
<evidence type="ECO:0000313" key="1">
    <source>
        <dbReference type="EMBL" id="CAK9018065.1"/>
    </source>
</evidence>
<comment type="caution">
    <text evidence="1">The sequence shown here is derived from an EMBL/GenBank/DDBJ whole genome shotgun (WGS) entry which is preliminary data.</text>
</comment>
<dbReference type="Proteomes" id="UP001642484">
    <property type="component" value="Unassembled WGS sequence"/>
</dbReference>
<gene>
    <name evidence="1" type="ORF">CCMP2556_LOCUS13111</name>
</gene>